<dbReference type="Gene3D" id="2.130.10.30">
    <property type="entry name" value="Regulator of chromosome condensation 1/beta-lactamase-inhibitor protein II"/>
    <property type="match status" value="1"/>
</dbReference>
<dbReference type="Proteomes" id="UP001175227">
    <property type="component" value="Unassembled WGS sequence"/>
</dbReference>
<dbReference type="InterPro" id="IPR053245">
    <property type="entry name" value="MitoProcess-Associated"/>
</dbReference>
<comment type="caution">
    <text evidence="3">The sequence shown here is derived from an EMBL/GenBank/DDBJ whole genome shotgun (WGS) entry which is preliminary data.</text>
</comment>
<reference evidence="3" key="1">
    <citation type="submission" date="2023-06" db="EMBL/GenBank/DDBJ databases">
        <authorList>
            <consortium name="Lawrence Berkeley National Laboratory"/>
            <person name="Ahrendt S."/>
            <person name="Sahu N."/>
            <person name="Indic B."/>
            <person name="Wong-Bajracharya J."/>
            <person name="Merenyi Z."/>
            <person name="Ke H.-M."/>
            <person name="Monk M."/>
            <person name="Kocsube S."/>
            <person name="Drula E."/>
            <person name="Lipzen A."/>
            <person name="Balint B."/>
            <person name="Henrissat B."/>
            <person name="Andreopoulos B."/>
            <person name="Martin F.M."/>
            <person name="Harder C.B."/>
            <person name="Rigling D."/>
            <person name="Ford K.L."/>
            <person name="Foster G.D."/>
            <person name="Pangilinan J."/>
            <person name="Papanicolaou A."/>
            <person name="Barry K."/>
            <person name="LaButti K."/>
            <person name="Viragh M."/>
            <person name="Koriabine M."/>
            <person name="Yan M."/>
            <person name="Riley R."/>
            <person name="Champramary S."/>
            <person name="Plett K.L."/>
            <person name="Tsai I.J."/>
            <person name="Slot J."/>
            <person name="Sipos G."/>
            <person name="Plett J."/>
            <person name="Nagy L.G."/>
            <person name="Grigoriev I.V."/>
        </authorList>
    </citation>
    <scope>NUCLEOTIDE SEQUENCE</scope>
    <source>
        <strain evidence="3">ICMP 16352</strain>
    </source>
</reference>
<evidence type="ECO:0000313" key="3">
    <source>
        <dbReference type="EMBL" id="KAK0483485.1"/>
    </source>
</evidence>
<feature type="region of interest" description="Disordered" evidence="2">
    <location>
        <begin position="55"/>
        <end position="74"/>
    </location>
</feature>
<organism evidence="3 4">
    <name type="scientific">Armillaria novae-zelandiae</name>
    <dbReference type="NCBI Taxonomy" id="153914"/>
    <lineage>
        <taxon>Eukaryota</taxon>
        <taxon>Fungi</taxon>
        <taxon>Dikarya</taxon>
        <taxon>Basidiomycota</taxon>
        <taxon>Agaricomycotina</taxon>
        <taxon>Agaricomycetes</taxon>
        <taxon>Agaricomycetidae</taxon>
        <taxon>Agaricales</taxon>
        <taxon>Marasmiineae</taxon>
        <taxon>Physalacriaceae</taxon>
        <taxon>Armillaria</taxon>
    </lineage>
</organism>
<proteinExistence type="predicted"/>
<evidence type="ECO:0000256" key="2">
    <source>
        <dbReference type="SAM" id="MobiDB-lite"/>
    </source>
</evidence>
<evidence type="ECO:0000256" key="1">
    <source>
        <dbReference type="PROSITE-ProRule" id="PRU00235"/>
    </source>
</evidence>
<evidence type="ECO:0000313" key="4">
    <source>
        <dbReference type="Proteomes" id="UP001175227"/>
    </source>
</evidence>
<dbReference type="InterPro" id="IPR009091">
    <property type="entry name" value="RCC1/BLIP-II"/>
</dbReference>
<dbReference type="PROSITE" id="PS50012">
    <property type="entry name" value="RCC1_3"/>
    <property type="match status" value="1"/>
</dbReference>
<keyword evidence="4" id="KW-1185">Reference proteome</keyword>
<feature type="region of interest" description="Disordered" evidence="2">
    <location>
        <begin position="1"/>
        <end position="24"/>
    </location>
</feature>
<feature type="repeat" description="RCC1" evidence="1">
    <location>
        <begin position="350"/>
        <end position="409"/>
    </location>
</feature>
<dbReference type="GO" id="GO:0005743">
    <property type="term" value="C:mitochondrial inner membrane"/>
    <property type="evidence" value="ECO:0007669"/>
    <property type="project" value="TreeGrafter"/>
</dbReference>
<name>A0AA39PGL3_9AGAR</name>
<dbReference type="Pfam" id="PF13540">
    <property type="entry name" value="RCC1_2"/>
    <property type="match status" value="1"/>
</dbReference>
<protein>
    <submittedName>
        <fullName evidence="3">Regulator of chromosome condensation 1/beta-lactamase-inhibitor protein II</fullName>
    </submittedName>
</protein>
<accession>A0AA39PGL3</accession>
<sequence length="567" mass="61862">MYRRAASTLKSRLRHIHTSSPLRQQPPYASPAIIVSAVVISGALIWRSSREIIHNDGEWPSPSQPPSKGTRDSYVKNSDALQSVVWGSNRSKTLLLDKEDPDSIRVPAIAEWLEDVALRDLVLHKDHAACVDARGDVYQWGAGHRGSAENDSPALTLRNKNIVQLQLTETKVYALSASGKIYATEASASRQSLHAGSPTQSPWWSMGWLWSQEETVGFVEIKPQQALKRRESFVSMSAGNDHLLALTNTGRAFSHPVNSNANVYGQLGFRKIEVPDPSHTFGHSVLQVQLVPKSMSGISSGQGHGMYLSWKDNDTINFCPTIYEIPSLRGVPVRQVAAGGRNSFIRTTSGRVLGWGANEYGQIGLGGSVTVPTITVPTEVIPWRMSHQAHSKCVDISAGGDLTCFKVEYPDEGKADIFMCGNGQWGGLGNNLFSNAQGTPVRAKNIGNLSEYSDATRSIVPIVPRSVSVSQTGHVLLTLDTTDGGRAGCDLLAWGKNQDSELGNGKKSSVPVPTTVNMGDERTILRKRMKAKVTDLQGRLWSRKAEVEQTALAGYNNSVVYWKIRNL</sequence>
<dbReference type="AlphaFoldDB" id="A0AA39PGL3"/>
<dbReference type="InterPro" id="IPR000408">
    <property type="entry name" value="Reg_chr_condens"/>
</dbReference>
<gene>
    <name evidence="3" type="ORF">IW261DRAFT_1333064</name>
</gene>
<dbReference type="SUPFAM" id="SSF50985">
    <property type="entry name" value="RCC1/BLIP-II"/>
    <property type="match status" value="1"/>
</dbReference>
<dbReference type="GO" id="GO:0034551">
    <property type="term" value="P:mitochondrial respiratory chain complex III assembly"/>
    <property type="evidence" value="ECO:0007669"/>
    <property type="project" value="TreeGrafter"/>
</dbReference>
<dbReference type="PANTHER" id="PTHR47563:SF1">
    <property type="entry name" value="PROTEIN FMP25, MITOCHONDRIAL"/>
    <property type="match status" value="1"/>
</dbReference>
<dbReference type="PANTHER" id="PTHR47563">
    <property type="entry name" value="PROTEIN FMP25, MITOCHONDRIAL"/>
    <property type="match status" value="1"/>
</dbReference>
<dbReference type="EMBL" id="JAUEPR010000006">
    <property type="protein sequence ID" value="KAK0483485.1"/>
    <property type="molecule type" value="Genomic_DNA"/>
</dbReference>